<evidence type="ECO:0000256" key="1">
    <source>
        <dbReference type="SAM" id="SignalP"/>
    </source>
</evidence>
<feature type="signal peptide" evidence="1">
    <location>
        <begin position="1"/>
        <end position="20"/>
    </location>
</feature>
<evidence type="ECO:0000313" key="3">
    <source>
        <dbReference type="Proteomes" id="UP001501725"/>
    </source>
</evidence>
<comment type="caution">
    <text evidence="2">The sequence shown here is derived from an EMBL/GenBank/DDBJ whole genome shotgun (WGS) entry which is preliminary data.</text>
</comment>
<feature type="chain" id="PRO_5046257074" evidence="1">
    <location>
        <begin position="21"/>
        <end position="298"/>
    </location>
</feature>
<sequence>MTRILFQLLVVLLITPEARAQQAGRTAFPMQLTVTAITVRKQLDAQGQVQLREVTEERYSVPHGLQLNRSLLNRMQAGTQRLDVCTSEQMCVLLSGSSNALGERQAVDYRVSRNTWTRCDDELVKTAIAEGNGTLKDYTLSSVVSVLRRPPAGWEPDPVSLVRNRADLSEIESVPLVHPERYIRLFVAVGGITPNINAAAPKLAVRTYDCNSKQWTAAAPEKYGLSVPDYGVLTGLRRNRNDNGMIESYIHPVFPEKELLRFLNDGKGGQSFTLKARSCSHSEGEEQQTDLYIELAFK</sequence>
<dbReference type="EMBL" id="BAABGY010000007">
    <property type="protein sequence ID" value="GAA4327789.1"/>
    <property type="molecule type" value="Genomic_DNA"/>
</dbReference>
<gene>
    <name evidence="2" type="ORF">GCM10023184_17220</name>
</gene>
<proteinExistence type="predicted"/>
<keyword evidence="1" id="KW-0732">Signal</keyword>
<dbReference type="RefSeq" id="WP_345255108.1">
    <property type="nucleotide sequence ID" value="NZ_BAABGY010000007.1"/>
</dbReference>
<keyword evidence="3" id="KW-1185">Reference proteome</keyword>
<accession>A0ABP8GNU7</accession>
<reference evidence="3" key="1">
    <citation type="journal article" date="2019" name="Int. J. Syst. Evol. Microbiol.">
        <title>The Global Catalogue of Microorganisms (GCM) 10K type strain sequencing project: providing services to taxonomists for standard genome sequencing and annotation.</title>
        <authorList>
            <consortium name="The Broad Institute Genomics Platform"/>
            <consortium name="The Broad Institute Genome Sequencing Center for Infectious Disease"/>
            <person name="Wu L."/>
            <person name="Ma J."/>
        </authorList>
    </citation>
    <scope>NUCLEOTIDE SEQUENCE [LARGE SCALE GENOMIC DNA]</scope>
    <source>
        <strain evidence="3">JCM 17919</strain>
    </source>
</reference>
<name>A0ABP8GNU7_9BACT</name>
<protein>
    <submittedName>
        <fullName evidence="2">Uncharacterized protein</fullName>
    </submittedName>
</protein>
<organism evidence="2 3">
    <name type="scientific">Flaviaesturariibacter amylovorans</name>
    <dbReference type="NCBI Taxonomy" id="1084520"/>
    <lineage>
        <taxon>Bacteria</taxon>
        <taxon>Pseudomonadati</taxon>
        <taxon>Bacteroidota</taxon>
        <taxon>Chitinophagia</taxon>
        <taxon>Chitinophagales</taxon>
        <taxon>Chitinophagaceae</taxon>
        <taxon>Flaviaestuariibacter</taxon>
    </lineage>
</organism>
<evidence type="ECO:0000313" key="2">
    <source>
        <dbReference type="EMBL" id="GAA4327789.1"/>
    </source>
</evidence>
<dbReference type="Proteomes" id="UP001501725">
    <property type="component" value="Unassembled WGS sequence"/>
</dbReference>